<gene>
    <name evidence="2" type="ORF">W911_09940</name>
</gene>
<dbReference type="RefSeq" id="WP_023787349.1">
    <property type="nucleotide sequence ID" value="NC_022997.1"/>
</dbReference>
<evidence type="ECO:0000256" key="1">
    <source>
        <dbReference type="SAM" id="SignalP"/>
    </source>
</evidence>
<dbReference type="HOGENOM" id="CLU_2316494_0_0_5"/>
<evidence type="ECO:0000313" key="2">
    <source>
        <dbReference type="EMBL" id="AHB50176.1"/>
    </source>
</evidence>
<keyword evidence="1" id="KW-0732">Signal</keyword>
<dbReference type="Proteomes" id="UP000018542">
    <property type="component" value="Chromosome"/>
</dbReference>
<reference evidence="2 3" key="1">
    <citation type="journal article" date="2014" name="Genome Announc.">
        <title>Complete Genome Sequence of Hyphomicrobium nitrativorans Strain NL23, a Denitrifying Bacterium Isolated from Biofilm of a Methanol-Fed Denitrification System Treating Seawater at the Montreal Biodome.</title>
        <authorList>
            <person name="Martineau C."/>
            <person name="Villeneuve C."/>
            <person name="Mauffrey F."/>
            <person name="Villemur R."/>
        </authorList>
    </citation>
    <scope>NUCLEOTIDE SEQUENCE [LARGE SCALE GENOMIC DNA]</scope>
    <source>
        <strain evidence="2">NL23</strain>
    </source>
</reference>
<proteinExistence type="predicted"/>
<dbReference type="PATRIC" id="fig|1029756.8.peg.2069"/>
<dbReference type="KEGG" id="hni:W911_09940"/>
<name>V5SH13_9HYPH</name>
<organism evidence="2 3">
    <name type="scientific">Hyphomicrobium nitrativorans NL23</name>
    <dbReference type="NCBI Taxonomy" id="1029756"/>
    <lineage>
        <taxon>Bacteria</taxon>
        <taxon>Pseudomonadati</taxon>
        <taxon>Pseudomonadota</taxon>
        <taxon>Alphaproteobacteria</taxon>
        <taxon>Hyphomicrobiales</taxon>
        <taxon>Hyphomicrobiaceae</taxon>
        <taxon>Hyphomicrobium</taxon>
    </lineage>
</organism>
<protein>
    <submittedName>
        <fullName evidence="2">Uncharacterized protein</fullName>
    </submittedName>
</protein>
<sequence>MKFMKASTLAIAAAVFAAPAMALTIDNQDADELKFGIDEGETEHVETVAAGQTGDFSDKCKDGCGLTGPWGFSWMANAGDSLTVKDGKLNGGKATAPES</sequence>
<dbReference type="OrthoDB" id="7933744at2"/>
<evidence type="ECO:0000313" key="3">
    <source>
        <dbReference type="Proteomes" id="UP000018542"/>
    </source>
</evidence>
<feature type="signal peptide" evidence="1">
    <location>
        <begin position="1"/>
        <end position="22"/>
    </location>
</feature>
<feature type="chain" id="PRO_5004740648" evidence="1">
    <location>
        <begin position="23"/>
        <end position="99"/>
    </location>
</feature>
<accession>V5SH13</accession>
<dbReference type="EMBL" id="CP006912">
    <property type="protein sequence ID" value="AHB50176.1"/>
    <property type="molecule type" value="Genomic_DNA"/>
</dbReference>
<keyword evidence="3" id="KW-1185">Reference proteome</keyword>
<dbReference type="AlphaFoldDB" id="V5SH13"/>